<feature type="transmembrane region" description="Helical" evidence="1">
    <location>
        <begin position="197"/>
        <end position="218"/>
    </location>
</feature>
<evidence type="ECO:0000256" key="1">
    <source>
        <dbReference type="SAM" id="Phobius"/>
    </source>
</evidence>
<dbReference type="AlphaFoldDB" id="A0A1F6ALY2"/>
<name>A0A1F6ALY2_9BACT</name>
<keyword evidence="1" id="KW-1133">Transmembrane helix</keyword>
<proteinExistence type="predicted"/>
<protein>
    <submittedName>
        <fullName evidence="2">Uncharacterized protein</fullName>
    </submittedName>
</protein>
<sequence length="225" mass="26052">MRRFDVLQEQGDTFLYIGPSQSISQSFTPHKNNLSSIRFSVFNHKLGGAGQYELRVLDESLQEVRKEIITESNLGWAQTFRYDFSPLPDSLGKLYTFEISYLGKNQEAEIYLSQINKDMLGMKVLFTSSDKAETYRNDFMKISYAKEDEYPNGNAFINGESVPGDLKFQTYYSTSPQGFLIDSLTDFSKRVTFDKPFVLTFIFLLSTLTFILFMRLFLKRYSSRS</sequence>
<evidence type="ECO:0000313" key="2">
    <source>
        <dbReference type="EMBL" id="OGG25699.1"/>
    </source>
</evidence>
<dbReference type="Proteomes" id="UP000176609">
    <property type="component" value="Unassembled WGS sequence"/>
</dbReference>
<comment type="caution">
    <text evidence="2">The sequence shown here is derived from an EMBL/GenBank/DDBJ whole genome shotgun (WGS) entry which is preliminary data.</text>
</comment>
<evidence type="ECO:0000313" key="3">
    <source>
        <dbReference type="Proteomes" id="UP000176609"/>
    </source>
</evidence>
<organism evidence="2 3">
    <name type="scientific">Candidatus Gottesmanbacteria bacterium RIFCSPLOWO2_01_FULL_39_12b</name>
    <dbReference type="NCBI Taxonomy" id="1798388"/>
    <lineage>
        <taxon>Bacteria</taxon>
        <taxon>Candidatus Gottesmaniibacteriota</taxon>
    </lineage>
</organism>
<reference evidence="2 3" key="1">
    <citation type="journal article" date="2016" name="Nat. Commun.">
        <title>Thousands of microbial genomes shed light on interconnected biogeochemical processes in an aquifer system.</title>
        <authorList>
            <person name="Anantharaman K."/>
            <person name="Brown C.T."/>
            <person name="Hug L.A."/>
            <person name="Sharon I."/>
            <person name="Castelle C.J."/>
            <person name="Probst A.J."/>
            <person name="Thomas B.C."/>
            <person name="Singh A."/>
            <person name="Wilkins M.J."/>
            <person name="Karaoz U."/>
            <person name="Brodie E.L."/>
            <person name="Williams K.H."/>
            <person name="Hubbard S.S."/>
            <person name="Banfield J.F."/>
        </authorList>
    </citation>
    <scope>NUCLEOTIDE SEQUENCE [LARGE SCALE GENOMIC DNA]</scope>
</reference>
<dbReference type="EMBL" id="MFJR01000015">
    <property type="protein sequence ID" value="OGG25699.1"/>
    <property type="molecule type" value="Genomic_DNA"/>
</dbReference>
<keyword evidence="1" id="KW-0472">Membrane</keyword>
<accession>A0A1F6ALY2</accession>
<gene>
    <name evidence="2" type="ORF">A2960_05080</name>
</gene>
<keyword evidence="1" id="KW-0812">Transmembrane</keyword>